<evidence type="ECO:0000313" key="2">
    <source>
        <dbReference type="EMBL" id="KAK7692635.1"/>
    </source>
</evidence>
<gene>
    <name evidence="2" type="ORF">QCA50_004268</name>
</gene>
<feature type="compositionally biased region" description="Low complexity" evidence="1">
    <location>
        <begin position="26"/>
        <end position="48"/>
    </location>
</feature>
<name>A0AAW0GTM2_9APHY</name>
<dbReference type="AlphaFoldDB" id="A0AAW0GTM2"/>
<dbReference type="PANTHER" id="PTHR36986:SF1">
    <property type="entry name" value="UPF0643 PROTEIN PB2B2.08"/>
    <property type="match status" value="1"/>
</dbReference>
<evidence type="ECO:0000313" key="3">
    <source>
        <dbReference type="Proteomes" id="UP001385951"/>
    </source>
</evidence>
<organism evidence="2 3">
    <name type="scientific">Cerrena zonata</name>
    <dbReference type="NCBI Taxonomy" id="2478898"/>
    <lineage>
        <taxon>Eukaryota</taxon>
        <taxon>Fungi</taxon>
        <taxon>Dikarya</taxon>
        <taxon>Basidiomycota</taxon>
        <taxon>Agaricomycotina</taxon>
        <taxon>Agaricomycetes</taxon>
        <taxon>Polyporales</taxon>
        <taxon>Cerrenaceae</taxon>
        <taxon>Cerrena</taxon>
    </lineage>
</organism>
<accession>A0AAW0GTM2</accession>
<dbReference type="InterPro" id="IPR011008">
    <property type="entry name" value="Dimeric_a/b-barrel"/>
</dbReference>
<feature type="region of interest" description="Disordered" evidence="1">
    <location>
        <begin position="25"/>
        <end position="64"/>
    </location>
</feature>
<keyword evidence="3" id="KW-1185">Reference proteome</keyword>
<evidence type="ECO:0000256" key="1">
    <source>
        <dbReference type="SAM" id="MobiDB-lite"/>
    </source>
</evidence>
<protein>
    <submittedName>
        <fullName evidence="2">Uncharacterized protein</fullName>
    </submittedName>
</protein>
<dbReference type="Proteomes" id="UP001385951">
    <property type="component" value="Unassembled WGS sequence"/>
</dbReference>
<dbReference type="EMBL" id="JASBNA010000004">
    <property type="protein sequence ID" value="KAK7692635.1"/>
    <property type="molecule type" value="Genomic_DNA"/>
</dbReference>
<sequence>MAQVAVAHPSPVPDTFYSNSVYEKLPSSAPESSSIDSAPNAPAASSEPNLTSTNDPHHLPVFDGTTLTAPTAPILYLPPLLSSLPSKYESQIPPVSITNNSKPPFRNTETRLPDIDPASLALHKALHQFRPVTAEYSTTPYGEAFNWDELHLPEEMEREWYCVVFRSKRKEGSDGGPLYEADRQAHEEAVRNGGLILYWYGIPHPETGLNLATCIWQSRQHAIAANSRPHHVRAMKLAAASYERYELQRFRLAKVKGETSVTITPFDKGDVGW</sequence>
<proteinExistence type="predicted"/>
<dbReference type="PANTHER" id="PTHR36986">
    <property type="entry name" value="UPF0643 PROTEIN PB2B2.08"/>
    <property type="match status" value="1"/>
</dbReference>
<comment type="caution">
    <text evidence="2">The sequence shown here is derived from an EMBL/GenBank/DDBJ whole genome shotgun (WGS) entry which is preliminary data.</text>
</comment>
<dbReference type="SUPFAM" id="SSF54909">
    <property type="entry name" value="Dimeric alpha+beta barrel"/>
    <property type="match status" value="1"/>
</dbReference>
<reference evidence="2 3" key="1">
    <citation type="submission" date="2022-09" db="EMBL/GenBank/DDBJ databases">
        <authorList>
            <person name="Palmer J.M."/>
        </authorList>
    </citation>
    <scope>NUCLEOTIDE SEQUENCE [LARGE SCALE GENOMIC DNA]</scope>
    <source>
        <strain evidence="2 3">DSM 7382</strain>
    </source>
</reference>